<dbReference type="RefSeq" id="WP_309865790.1">
    <property type="nucleotide sequence ID" value="NZ_JAVDQG010000004.1"/>
</dbReference>
<reference evidence="1 2" key="1">
    <citation type="submission" date="2023-07" db="EMBL/GenBank/DDBJ databases">
        <title>Genomic Encyclopedia of Type Strains, Phase IV (KMG-IV): sequencing the most valuable type-strain genomes for metagenomic binning, comparative biology and taxonomic classification.</title>
        <authorList>
            <person name="Goeker M."/>
        </authorList>
    </citation>
    <scope>NUCLEOTIDE SEQUENCE [LARGE SCALE GENOMIC DNA]</scope>
    <source>
        <strain evidence="1 2">DSM 45903</strain>
    </source>
</reference>
<dbReference type="Proteomes" id="UP001185012">
    <property type="component" value="Unassembled WGS sequence"/>
</dbReference>
<proteinExistence type="predicted"/>
<keyword evidence="2" id="KW-1185">Reference proteome</keyword>
<evidence type="ECO:0000313" key="1">
    <source>
        <dbReference type="EMBL" id="MDR6226203.1"/>
    </source>
</evidence>
<organism evidence="1 2">
    <name type="scientific">Desmospora profundinema</name>
    <dbReference type="NCBI Taxonomy" id="1571184"/>
    <lineage>
        <taxon>Bacteria</taxon>
        <taxon>Bacillati</taxon>
        <taxon>Bacillota</taxon>
        <taxon>Bacilli</taxon>
        <taxon>Bacillales</taxon>
        <taxon>Thermoactinomycetaceae</taxon>
        <taxon>Desmospora</taxon>
    </lineage>
</organism>
<name>A0ABU1IP81_9BACL</name>
<dbReference type="Gene3D" id="3.40.50.720">
    <property type="entry name" value="NAD(P)-binding Rossmann-like Domain"/>
    <property type="match status" value="1"/>
</dbReference>
<dbReference type="SUPFAM" id="SSF51735">
    <property type="entry name" value="NAD(P)-binding Rossmann-fold domains"/>
    <property type="match status" value="1"/>
</dbReference>
<dbReference type="InterPro" id="IPR002347">
    <property type="entry name" value="SDR_fam"/>
</dbReference>
<dbReference type="Pfam" id="PF13561">
    <property type="entry name" value="adh_short_C2"/>
    <property type="match status" value="1"/>
</dbReference>
<dbReference type="EMBL" id="JAVDQG010000004">
    <property type="protein sequence ID" value="MDR6226203.1"/>
    <property type="molecule type" value="Genomic_DNA"/>
</dbReference>
<accession>A0ABU1IP81</accession>
<protein>
    <submittedName>
        <fullName evidence="1">NAD(P)-dependent dehydrogenase (Short-subunit alcohol dehydrogenase family)</fullName>
    </submittedName>
</protein>
<dbReference type="InterPro" id="IPR036291">
    <property type="entry name" value="NAD(P)-bd_dom_sf"/>
</dbReference>
<evidence type="ECO:0000313" key="2">
    <source>
        <dbReference type="Proteomes" id="UP001185012"/>
    </source>
</evidence>
<sequence length="76" mass="8921">MLVSSNNAISLGWIDVTPWQKRFVRQPETLSQEDHRQHPAGRVGRPEDIVRAVRFLASEEADLSFIWWWMAVCRSR</sequence>
<comment type="caution">
    <text evidence="1">The sequence shown here is derived from an EMBL/GenBank/DDBJ whole genome shotgun (WGS) entry which is preliminary data.</text>
</comment>
<gene>
    <name evidence="1" type="ORF">JOE21_002209</name>
</gene>